<organism evidence="1 2">
    <name type="scientific">Nocardiopsis suaedae</name>
    <dbReference type="NCBI Taxonomy" id="3018444"/>
    <lineage>
        <taxon>Bacteria</taxon>
        <taxon>Bacillati</taxon>
        <taxon>Actinomycetota</taxon>
        <taxon>Actinomycetes</taxon>
        <taxon>Streptosporangiales</taxon>
        <taxon>Nocardiopsidaceae</taxon>
        <taxon>Nocardiopsis</taxon>
    </lineage>
</organism>
<sequence length="59" mass="6364">MLHEMNDLVTVAERAIGESKAQLDSEQSRALAAQVTAEIVAEVSAEQSAKAIEQGLLRR</sequence>
<evidence type="ECO:0000313" key="1">
    <source>
        <dbReference type="EMBL" id="MDA2803648.1"/>
    </source>
</evidence>
<dbReference type="Proteomes" id="UP001165685">
    <property type="component" value="Unassembled WGS sequence"/>
</dbReference>
<name>A0ABT4TG09_9ACTN</name>
<comment type="caution">
    <text evidence="1">The sequence shown here is derived from an EMBL/GenBank/DDBJ whole genome shotgun (WGS) entry which is preliminary data.</text>
</comment>
<dbReference type="EMBL" id="JAQFWP010000004">
    <property type="protein sequence ID" value="MDA2803648.1"/>
    <property type="molecule type" value="Genomic_DNA"/>
</dbReference>
<protein>
    <submittedName>
        <fullName evidence="1">Uncharacterized protein</fullName>
    </submittedName>
</protein>
<keyword evidence="2" id="KW-1185">Reference proteome</keyword>
<dbReference type="RefSeq" id="WP_270676136.1">
    <property type="nucleotide sequence ID" value="NZ_JAQFWP010000004.1"/>
</dbReference>
<evidence type="ECO:0000313" key="2">
    <source>
        <dbReference type="Proteomes" id="UP001165685"/>
    </source>
</evidence>
<proteinExistence type="predicted"/>
<reference evidence="1" key="1">
    <citation type="submission" date="2023-01" db="EMBL/GenBank/DDBJ databases">
        <title>Draft genome sequence of Nocardiopsis sp. LSu2-4 isolated from halophytes.</title>
        <authorList>
            <person name="Duangmal K."/>
            <person name="Chantavorakit T."/>
        </authorList>
    </citation>
    <scope>NUCLEOTIDE SEQUENCE</scope>
    <source>
        <strain evidence="1">LSu2-4</strain>
    </source>
</reference>
<gene>
    <name evidence="1" type="ORF">O4U47_03925</name>
</gene>
<accession>A0ABT4TG09</accession>